<dbReference type="AlphaFoldDB" id="A0AAD5T1I7"/>
<name>A0AAD5T1I7_9FUNG</name>
<dbReference type="InterPro" id="IPR036770">
    <property type="entry name" value="Ankyrin_rpt-contain_sf"/>
</dbReference>
<dbReference type="SUPFAM" id="SSF48403">
    <property type="entry name" value="Ankyrin repeat"/>
    <property type="match status" value="1"/>
</dbReference>
<protein>
    <submittedName>
        <fullName evidence="4">Uncharacterized protein</fullName>
    </submittedName>
</protein>
<organism evidence="4 5">
    <name type="scientific">Physocladia obscura</name>
    <dbReference type="NCBI Taxonomy" id="109957"/>
    <lineage>
        <taxon>Eukaryota</taxon>
        <taxon>Fungi</taxon>
        <taxon>Fungi incertae sedis</taxon>
        <taxon>Chytridiomycota</taxon>
        <taxon>Chytridiomycota incertae sedis</taxon>
        <taxon>Chytridiomycetes</taxon>
        <taxon>Chytridiales</taxon>
        <taxon>Chytriomycetaceae</taxon>
        <taxon>Physocladia</taxon>
    </lineage>
</organism>
<dbReference type="Gene3D" id="1.25.40.20">
    <property type="entry name" value="Ankyrin repeat-containing domain"/>
    <property type="match status" value="1"/>
</dbReference>
<dbReference type="EMBL" id="JADGJH010000690">
    <property type="protein sequence ID" value="KAJ3124151.1"/>
    <property type="molecule type" value="Genomic_DNA"/>
</dbReference>
<keyword evidence="2" id="KW-0040">ANK repeat</keyword>
<evidence type="ECO:0000313" key="4">
    <source>
        <dbReference type="EMBL" id="KAJ3124151.1"/>
    </source>
</evidence>
<keyword evidence="5" id="KW-1185">Reference proteome</keyword>
<accession>A0AAD5T1I7</accession>
<reference evidence="4" key="1">
    <citation type="submission" date="2020-05" db="EMBL/GenBank/DDBJ databases">
        <title>Phylogenomic resolution of chytrid fungi.</title>
        <authorList>
            <person name="Stajich J.E."/>
            <person name="Amses K."/>
            <person name="Simmons R."/>
            <person name="Seto K."/>
            <person name="Myers J."/>
            <person name="Bonds A."/>
            <person name="Quandt C.A."/>
            <person name="Barry K."/>
            <person name="Liu P."/>
            <person name="Grigoriev I."/>
            <person name="Longcore J.E."/>
            <person name="James T.Y."/>
        </authorList>
    </citation>
    <scope>NUCLEOTIDE SEQUENCE</scope>
    <source>
        <strain evidence="4">JEL0513</strain>
    </source>
</reference>
<dbReference type="Pfam" id="PF12796">
    <property type="entry name" value="Ank_2"/>
    <property type="match status" value="1"/>
</dbReference>
<feature type="region of interest" description="Disordered" evidence="3">
    <location>
        <begin position="215"/>
        <end position="235"/>
    </location>
</feature>
<evidence type="ECO:0000256" key="1">
    <source>
        <dbReference type="ARBA" id="ARBA00022737"/>
    </source>
</evidence>
<keyword evidence="1" id="KW-0677">Repeat</keyword>
<dbReference type="PANTHER" id="PTHR24171">
    <property type="entry name" value="ANKYRIN REPEAT DOMAIN-CONTAINING PROTEIN 39-RELATED"/>
    <property type="match status" value="1"/>
</dbReference>
<evidence type="ECO:0000256" key="2">
    <source>
        <dbReference type="ARBA" id="ARBA00023043"/>
    </source>
</evidence>
<dbReference type="Proteomes" id="UP001211907">
    <property type="component" value="Unassembled WGS sequence"/>
</dbReference>
<evidence type="ECO:0000256" key="3">
    <source>
        <dbReference type="SAM" id="MobiDB-lite"/>
    </source>
</evidence>
<dbReference type="PANTHER" id="PTHR24171:SF9">
    <property type="entry name" value="ANKYRIN REPEAT DOMAIN-CONTAINING PROTEIN 39"/>
    <property type="match status" value="1"/>
</dbReference>
<proteinExistence type="predicted"/>
<dbReference type="InterPro" id="IPR002110">
    <property type="entry name" value="Ankyrin_rpt"/>
</dbReference>
<evidence type="ECO:0000313" key="5">
    <source>
        <dbReference type="Proteomes" id="UP001211907"/>
    </source>
</evidence>
<sequence length="235" mass="25225">MHLTINFDEEDNIWTAASDGKLALVQKLVAAGTAVDAQDETGYSVLHAAAAYGHEHVLAWALGQRGVDVLRLVDEDGDTALHVAESPAVAALLLAHQSAAKPESANLLVHARNADGLRAIDVADAEGHHQLVAFLKENYCKDYVPLAEREEQEEQSPVDIDSDLLRHVLAAIDLHPDSNGDGNNDNSLSIDLARLASLVESGQLDAFVHAAQIHHQTSNNDNDNDDEAKDASITE</sequence>
<comment type="caution">
    <text evidence="4">The sequence shown here is derived from an EMBL/GenBank/DDBJ whole genome shotgun (WGS) entry which is preliminary data.</text>
</comment>
<gene>
    <name evidence="4" type="ORF">HK100_011343</name>
</gene>